<dbReference type="AntiFam" id="ANF00077">
    <property type="entry name" value="Shadow ORF (opposite AtoC)"/>
</dbReference>
<name>B1FPA2_9BURK</name>
<organism evidence="1 2">
    <name type="scientific">Burkholderia ambifaria IOP40-10</name>
    <dbReference type="NCBI Taxonomy" id="396596"/>
    <lineage>
        <taxon>Bacteria</taxon>
        <taxon>Pseudomonadati</taxon>
        <taxon>Pseudomonadota</taxon>
        <taxon>Betaproteobacteria</taxon>
        <taxon>Burkholderiales</taxon>
        <taxon>Burkholderiaceae</taxon>
        <taxon>Burkholderia</taxon>
        <taxon>Burkholderia cepacia complex</taxon>
    </lineage>
</organism>
<comment type="caution">
    <text evidence="1">The sequence shown here is derived from an EMBL/GenBank/DDBJ whole genome shotgun (WGS) entry which is preliminary data.</text>
</comment>
<protein>
    <submittedName>
        <fullName evidence="1">Uncharacterized protein</fullName>
    </submittedName>
</protein>
<proteinExistence type="predicted"/>
<accession>B1FPA2</accession>
<sequence length="405" mass="46833">MRIHAIGRRSHRRTCRHEVGRQILDLDRLRGRHHGQPVREILELPHVAGERQRRQVRQRVVGHALGLDAKIARTLLQEVAREQRDVLAAFAQRRQPQPDHVEPVVKVFAEQPLAHARLEILVRRGDHAHVRAQRVVAANPVELPVRQHAQQACLQVERHVADFVEEQRAVLGLFEATLACRLRAGERAALMAEQFGFEQVLRNRRGVQRDERSVRPRAVPVQRPRDELLAGARLAGDQHGRGRMRQAADRAEHVLHRGRLAKHLGRLGHALVLRRAAAQAFLDRAADQLHRLVDVERLREIFERAALERRDGAVEIGERRHDDDGQVRQALVHRLQQFEAGAARHPDVGYEHLRRLVVERGQRVAHVCETLRREAVPRECLFEHPTDRLVVVYYPDRLHRSVRYW</sequence>
<reference evidence="1 2" key="1">
    <citation type="submission" date="2008-03" db="EMBL/GenBank/DDBJ databases">
        <title>Sequencing of the draft genome and assembly of Burkholderia ambifaria IOP40-10.</title>
        <authorList>
            <consortium name="US DOE Joint Genome Institute (JGI-PGF)"/>
            <person name="Copeland A."/>
            <person name="Lucas S."/>
            <person name="Lapidus A."/>
            <person name="Glavina del Rio T."/>
            <person name="Dalin E."/>
            <person name="Tice H."/>
            <person name="Bruce D."/>
            <person name="Goodwin L."/>
            <person name="Pitluck S."/>
            <person name="Larimer F."/>
            <person name="Land M.L."/>
            <person name="Hauser L."/>
            <person name="Tiedje J."/>
            <person name="Richardson P."/>
        </authorList>
    </citation>
    <scope>NUCLEOTIDE SEQUENCE [LARGE SCALE GENOMIC DNA]</scope>
    <source>
        <strain evidence="1 2">IOP40-10</strain>
    </source>
</reference>
<gene>
    <name evidence="1" type="ORF">BamIOP4010DRAFT_5863</name>
</gene>
<dbReference type="EMBL" id="ABLC01000262">
    <property type="protein sequence ID" value="EDT00613.1"/>
    <property type="molecule type" value="Genomic_DNA"/>
</dbReference>
<dbReference type="AlphaFoldDB" id="B1FPA2"/>
<evidence type="ECO:0000313" key="1">
    <source>
        <dbReference type="EMBL" id="EDT00613.1"/>
    </source>
</evidence>
<dbReference type="Proteomes" id="UP000005463">
    <property type="component" value="Unassembled WGS sequence"/>
</dbReference>
<dbReference type="AntiFam" id="ANF00203">
    <property type="entry name" value="Shadow ORF (opposite algB)"/>
</dbReference>
<evidence type="ECO:0000313" key="2">
    <source>
        <dbReference type="Proteomes" id="UP000005463"/>
    </source>
</evidence>